<proteinExistence type="predicted"/>
<evidence type="ECO:0000313" key="1">
    <source>
        <dbReference type="EMBL" id="CAD8192098.1"/>
    </source>
</evidence>
<dbReference type="EMBL" id="CAJJDP010000101">
    <property type="protein sequence ID" value="CAD8192098.1"/>
    <property type="molecule type" value="Genomic_DNA"/>
</dbReference>
<gene>
    <name evidence="1" type="ORF">POCTA_138.1.T1010106</name>
</gene>
<accession>A0A8S1WPZ3</accession>
<name>A0A8S1WPZ3_PAROT</name>
<dbReference type="AlphaFoldDB" id="A0A8S1WPZ3"/>
<reference evidence="1" key="1">
    <citation type="submission" date="2021-01" db="EMBL/GenBank/DDBJ databases">
        <authorList>
            <consortium name="Genoscope - CEA"/>
            <person name="William W."/>
        </authorList>
    </citation>
    <scope>NUCLEOTIDE SEQUENCE</scope>
</reference>
<dbReference type="Proteomes" id="UP000683925">
    <property type="component" value="Unassembled WGS sequence"/>
</dbReference>
<comment type="caution">
    <text evidence="1">The sequence shown here is derived from an EMBL/GenBank/DDBJ whole genome shotgun (WGS) entry which is preliminary data.</text>
</comment>
<sequence length="62" mass="7489">MKKHKSNIKYEDKKENPFLLFKMKMSKKPSKSFPISFQQFGMKSCFQIIIINERLSMSYKSY</sequence>
<organism evidence="1 2">
    <name type="scientific">Paramecium octaurelia</name>
    <dbReference type="NCBI Taxonomy" id="43137"/>
    <lineage>
        <taxon>Eukaryota</taxon>
        <taxon>Sar</taxon>
        <taxon>Alveolata</taxon>
        <taxon>Ciliophora</taxon>
        <taxon>Intramacronucleata</taxon>
        <taxon>Oligohymenophorea</taxon>
        <taxon>Peniculida</taxon>
        <taxon>Parameciidae</taxon>
        <taxon>Paramecium</taxon>
    </lineage>
</organism>
<keyword evidence="2" id="KW-1185">Reference proteome</keyword>
<protein>
    <submittedName>
        <fullName evidence="1">Uncharacterized protein</fullName>
    </submittedName>
</protein>
<evidence type="ECO:0000313" key="2">
    <source>
        <dbReference type="Proteomes" id="UP000683925"/>
    </source>
</evidence>